<evidence type="ECO:0000313" key="5">
    <source>
        <dbReference type="Proteomes" id="UP000006415"/>
    </source>
</evidence>
<feature type="transmembrane region" description="Helical" evidence="2">
    <location>
        <begin position="75"/>
        <end position="97"/>
    </location>
</feature>
<protein>
    <recommendedName>
        <fullName evidence="3">Phosphatidic acid phosphatase type 2/haloperoxidase domain-containing protein</fullName>
    </recommendedName>
</protein>
<dbReference type="RefSeq" id="WP_007147835.1">
    <property type="nucleotide sequence ID" value="NZ_AKCI01000001.1"/>
</dbReference>
<dbReference type="eggNOG" id="COG0671">
    <property type="taxonomic scope" value="Bacteria"/>
</dbReference>
<dbReference type="OrthoDB" id="5289372at2"/>
<feature type="compositionally biased region" description="Low complexity" evidence="1">
    <location>
        <begin position="288"/>
        <end position="302"/>
    </location>
</feature>
<feature type="transmembrane region" description="Helical" evidence="2">
    <location>
        <begin position="151"/>
        <end position="169"/>
    </location>
</feature>
<feature type="compositionally biased region" description="Polar residues" evidence="1">
    <location>
        <begin position="251"/>
        <end position="262"/>
    </location>
</feature>
<dbReference type="Proteomes" id="UP000006415">
    <property type="component" value="Unassembled WGS sequence"/>
</dbReference>
<feature type="domain" description="Phosphatidic acid phosphatase type 2/haloperoxidase" evidence="3">
    <location>
        <begin position="105"/>
        <end position="218"/>
    </location>
</feature>
<dbReference type="InterPro" id="IPR036938">
    <property type="entry name" value="PAP2/HPO_sf"/>
</dbReference>
<dbReference type="PANTHER" id="PTHR14969">
    <property type="entry name" value="SPHINGOSINE-1-PHOSPHATE PHOSPHOHYDROLASE"/>
    <property type="match status" value="1"/>
</dbReference>
<dbReference type="SUPFAM" id="SSF48317">
    <property type="entry name" value="Acid phosphatase/Vanadium-dependent haloperoxidase"/>
    <property type="match status" value="1"/>
</dbReference>
<reference evidence="4 5" key="1">
    <citation type="submission" date="2012-01" db="EMBL/GenBank/DDBJ databases">
        <title>The Genome Sequence of Scardovia wiggsiae F0424.</title>
        <authorList>
            <consortium name="The Broad Institute Genome Sequencing Platform"/>
            <person name="Earl A."/>
            <person name="Ward D."/>
            <person name="Feldgarden M."/>
            <person name="Gevers D."/>
            <person name="Izard J."/>
            <person name="Ganesan A."/>
            <person name="Baranova O.V."/>
            <person name="Blanton J.M."/>
            <person name="Tanner A.C."/>
            <person name="Mathney J."/>
            <person name="Dewhirst F.E."/>
            <person name="Young S.K."/>
            <person name="Zeng Q."/>
            <person name="Gargeya S."/>
            <person name="Fitzgerald M."/>
            <person name="Haas B."/>
            <person name="Abouelleil A."/>
            <person name="Alvarado L."/>
            <person name="Arachchi H.M."/>
            <person name="Berlin A."/>
            <person name="Chapman S.B."/>
            <person name="Gearin G."/>
            <person name="Goldberg J."/>
            <person name="Griggs A."/>
            <person name="Gujja S."/>
            <person name="Hansen M."/>
            <person name="Heiman D."/>
            <person name="Howarth C."/>
            <person name="Larimer J."/>
            <person name="Lui A."/>
            <person name="MacDonald P.J.P."/>
            <person name="McCowen C."/>
            <person name="Montmayeur A."/>
            <person name="Murphy C."/>
            <person name="Neiman D."/>
            <person name="Pearson M."/>
            <person name="Priest M."/>
            <person name="Roberts A."/>
            <person name="Saif S."/>
            <person name="Shea T."/>
            <person name="Sisk P."/>
            <person name="Stolte C."/>
            <person name="Sykes S."/>
            <person name="Wortman J."/>
            <person name="Nusbaum C."/>
            <person name="Birren B."/>
        </authorList>
    </citation>
    <scope>NUCLEOTIDE SEQUENCE [LARGE SCALE GENOMIC DNA]</scope>
    <source>
        <strain evidence="4 5">F0424</strain>
    </source>
</reference>
<dbReference type="Pfam" id="PF01569">
    <property type="entry name" value="PAP2"/>
    <property type="match status" value="1"/>
</dbReference>
<feature type="compositionally biased region" description="Pro residues" evidence="1">
    <location>
        <begin position="315"/>
        <end position="326"/>
    </location>
</feature>
<keyword evidence="2" id="KW-0812">Transmembrane</keyword>
<accession>J0X0J8</accession>
<dbReference type="HOGENOM" id="CLU_072573_3_3_11"/>
<proteinExistence type="predicted"/>
<dbReference type="Gene3D" id="1.20.144.10">
    <property type="entry name" value="Phosphatidic acid phosphatase type 2/haloperoxidase"/>
    <property type="match status" value="1"/>
</dbReference>
<dbReference type="AlphaFoldDB" id="J0X0J8"/>
<organism evidence="4 5">
    <name type="scientific">Scardovia wiggsiae F0424</name>
    <dbReference type="NCBI Taxonomy" id="857290"/>
    <lineage>
        <taxon>Bacteria</taxon>
        <taxon>Bacillati</taxon>
        <taxon>Actinomycetota</taxon>
        <taxon>Actinomycetes</taxon>
        <taxon>Bifidobacteriales</taxon>
        <taxon>Bifidobacteriaceae</taxon>
        <taxon>Scardovia</taxon>
    </lineage>
</organism>
<comment type="caution">
    <text evidence="4">The sequence shown here is derived from an EMBL/GenBank/DDBJ whole genome shotgun (WGS) entry which is preliminary data.</text>
</comment>
<feature type="transmembrane region" description="Helical" evidence="2">
    <location>
        <begin position="104"/>
        <end position="125"/>
    </location>
</feature>
<keyword evidence="2" id="KW-0472">Membrane</keyword>
<evidence type="ECO:0000256" key="1">
    <source>
        <dbReference type="SAM" id="MobiDB-lite"/>
    </source>
</evidence>
<feature type="transmembrane region" description="Helical" evidence="2">
    <location>
        <begin position="176"/>
        <end position="197"/>
    </location>
</feature>
<dbReference type="InterPro" id="IPR000326">
    <property type="entry name" value="PAP2/HPO"/>
</dbReference>
<dbReference type="STRING" id="857290.HMPREF9156_00771"/>
<evidence type="ECO:0000313" key="4">
    <source>
        <dbReference type="EMBL" id="EJD64896.1"/>
    </source>
</evidence>
<feature type="transmembrane region" description="Helical" evidence="2">
    <location>
        <begin position="203"/>
        <end position="222"/>
    </location>
</feature>
<evidence type="ECO:0000256" key="2">
    <source>
        <dbReference type="SAM" id="Phobius"/>
    </source>
</evidence>
<feature type="region of interest" description="Disordered" evidence="1">
    <location>
        <begin position="235"/>
        <end position="326"/>
    </location>
</feature>
<keyword evidence="5" id="KW-1185">Reference proteome</keyword>
<sequence length="326" mass="35482">MTERIHYTATRAKYPSSVHPVRTALPLFFLAAGGLVAVIDTILIFTHASQGIDSTVLATMVAFRFNALVKVAQAFTAVGSIKVTIALVAVAAVALWFTKHRTQAYVLAGAVATSAAFTWAVKIFVHRGRPDLQYRIGQVEDPYSFPSGHSLNSTVFYGTLAVIALYSAISMAKKTVITILCVLMPLLIGVGRLYLAHHWFTDVLAGWAVGIAWVGIVGLVYARLEQRAYKRSQPVGAQTQQASHAVHTPQPKHQVQAQTQAQMADHPRPQPSAHPGSSAQVEVHRYPQHQPQQSEQSRQVQRFPAHNEPAGGPASYPPSYPPQSKN</sequence>
<gene>
    <name evidence="4" type="ORF">HMPREF9156_00771</name>
</gene>
<dbReference type="PANTHER" id="PTHR14969:SF13">
    <property type="entry name" value="AT30094P"/>
    <property type="match status" value="1"/>
</dbReference>
<evidence type="ECO:0000259" key="3">
    <source>
        <dbReference type="SMART" id="SM00014"/>
    </source>
</evidence>
<dbReference type="EMBL" id="AGZS01000003">
    <property type="protein sequence ID" value="EJD64896.1"/>
    <property type="molecule type" value="Genomic_DNA"/>
</dbReference>
<feature type="transmembrane region" description="Helical" evidence="2">
    <location>
        <begin position="24"/>
        <end position="45"/>
    </location>
</feature>
<dbReference type="CDD" id="cd03392">
    <property type="entry name" value="PAP2_like_2"/>
    <property type="match status" value="1"/>
</dbReference>
<keyword evidence="2" id="KW-1133">Transmembrane helix</keyword>
<dbReference type="SMART" id="SM00014">
    <property type="entry name" value="acidPPc"/>
    <property type="match status" value="1"/>
</dbReference>
<name>J0X0J8_9BIFI</name>